<evidence type="ECO:0000256" key="3">
    <source>
        <dbReference type="ARBA" id="ARBA00022553"/>
    </source>
</evidence>
<evidence type="ECO:0000256" key="2">
    <source>
        <dbReference type="ARBA" id="ARBA00012438"/>
    </source>
</evidence>
<keyword evidence="6" id="KW-0812">Transmembrane</keyword>
<keyword evidence="6" id="KW-0472">Membrane</keyword>
<dbReference type="PANTHER" id="PTHR43047">
    <property type="entry name" value="TWO-COMPONENT HISTIDINE PROTEIN KINASE"/>
    <property type="match status" value="1"/>
</dbReference>
<evidence type="ECO:0000313" key="8">
    <source>
        <dbReference type="EMBL" id="TCO06977.1"/>
    </source>
</evidence>
<evidence type="ECO:0000256" key="5">
    <source>
        <dbReference type="ARBA" id="ARBA00022777"/>
    </source>
</evidence>
<dbReference type="Pfam" id="PF02518">
    <property type="entry name" value="HATPase_c"/>
    <property type="match status" value="1"/>
</dbReference>
<dbReference type="Pfam" id="PF13181">
    <property type="entry name" value="TPR_8"/>
    <property type="match status" value="2"/>
</dbReference>
<evidence type="ECO:0000313" key="9">
    <source>
        <dbReference type="Proteomes" id="UP000295221"/>
    </source>
</evidence>
<keyword evidence="4" id="KW-0808">Transferase</keyword>
<evidence type="ECO:0000259" key="7">
    <source>
        <dbReference type="PROSITE" id="PS50109"/>
    </source>
</evidence>
<evidence type="ECO:0000256" key="4">
    <source>
        <dbReference type="ARBA" id="ARBA00022679"/>
    </source>
</evidence>
<dbReference type="FunFam" id="3.30.565.10:FF:000006">
    <property type="entry name" value="Sensor histidine kinase WalK"/>
    <property type="match status" value="1"/>
</dbReference>
<feature type="transmembrane region" description="Helical" evidence="6">
    <location>
        <begin position="400"/>
        <end position="422"/>
    </location>
</feature>
<reference evidence="8 9" key="1">
    <citation type="submission" date="2019-03" db="EMBL/GenBank/DDBJ databases">
        <title>Genomic Encyclopedia of Type Strains, Phase IV (KMG-IV): sequencing the most valuable type-strain genomes for metagenomic binning, comparative biology and taxonomic classification.</title>
        <authorList>
            <person name="Goeker M."/>
        </authorList>
    </citation>
    <scope>NUCLEOTIDE SEQUENCE [LARGE SCALE GENOMIC DNA]</scope>
    <source>
        <strain evidence="8 9">DSM 24179</strain>
    </source>
</reference>
<feature type="transmembrane region" description="Helical" evidence="6">
    <location>
        <begin position="12"/>
        <end position="30"/>
    </location>
</feature>
<dbReference type="SUPFAM" id="SSF48452">
    <property type="entry name" value="TPR-like"/>
    <property type="match status" value="2"/>
</dbReference>
<comment type="catalytic activity">
    <reaction evidence="1">
        <text>ATP + protein L-histidine = ADP + protein N-phospho-L-histidine.</text>
        <dbReference type="EC" id="2.7.13.3"/>
    </reaction>
</comment>
<proteinExistence type="predicted"/>
<dbReference type="SUPFAM" id="SSF55874">
    <property type="entry name" value="ATPase domain of HSP90 chaperone/DNA topoisomerase II/histidine kinase"/>
    <property type="match status" value="1"/>
</dbReference>
<keyword evidence="5 8" id="KW-0418">Kinase</keyword>
<organism evidence="8 9">
    <name type="scientific">Natronoflexus pectinivorans</name>
    <dbReference type="NCBI Taxonomy" id="682526"/>
    <lineage>
        <taxon>Bacteria</taxon>
        <taxon>Pseudomonadati</taxon>
        <taxon>Bacteroidota</taxon>
        <taxon>Bacteroidia</taxon>
        <taxon>Marinilabiliales</taxon>
        <taxon>Marinilabiliaceae</taxon>
        <taxon>Natronoflexus</taxon>
    </lineage>
</organism>
<dbReference type="PROSITE" id="PS50109">
    <property type="entry name" value="HIS_KIN"/>
    <property type="match status" value="1"/>
</dbReference>
<dbReference type="InterPro" id="IPR005467">
    <property type="entry name" value="His_kinase_dom"/>
</dbReference>
<dbReference type="Proteomes" id="UP000295221">
    <property type="component" value="Unassembled WGS sequence"/>
</dbReference>
<dbReference type="AlphaFoldDB" id="A0A4R2GFK9"/>
<feature type="domain" description="Histidine kinase" evidence="7">
    <location>
        <begin position="462"/>
        <end position="681"/>
    </location>
</feature>
<keyword evidence="9" id="KW-1185">Reference proteome</keyword>
<sequence length="702" mass="80682">MNFCFTHIKNQIPFIKAVLAYFLFCMHLIVNATEFSADSVYQQFLMHQSNKAIPEIIELAEFTSSYFPLSKNDSLNLFNHINQNAKFKEFLILCTAIHYEHKLNPDLAIKKYNQLLNVPDIEKEMHTYTLRRLFHLHSNQNNLEKSQEICLKLLDIYQTENNHHGLAQAHLHMARIYLRLRNLNHAMHQLDIAYEYAKLSNDNQLLLSVLFAIGAAHLMDSNYSIAKEHFIKIIEHPETPSIQYGHAAFNMASIFIQNNEYDKAIDFLNQSLKIYIELNDSTRISNVKNNLAQIYNRTKNFSEAIKNLYSVADFAKNTNNEELLSNVYYNLLQTFINLNQPDSALLYLDKYIDLNSELWKDQQAAHILELEKQYQFENQQRQIELLKAQDELQKASFRNILIILFVIAILSILFFIGGVTFFRQKQRIRKSHSKLLARDKEIHRINVELNQSNLAKDRILSIIGHDLRGPIGSLRDLSGFYAVNPHQTEEEILDYLKMSHESSTSLYYLLDNLLAWANSQKGNIHFSSEKIQLKPVVHQVVKLLDVSLNQKQLSFEVSVPSDVYVFADVQMLKTILRNLISNSIKFSAGNTRITISASINIKTGFAEISVEDQGIGISANQLESLFAEKETFFLQKSGDAGGTGLGLILCKEFVEMHRGTIWACSQPKKGTKICFTLPTYIPETTKSNDSLISDEQMSKFSS</sequence>
<dbReference type="GO" id="GO:0000155">
    <property type="term" value="F:phosphorelay sensor kinase activity"/>
    <property type="evidence" value="ECO:0007669"/>
    <property type="project" value="InterPro"/>
</dbReference>
<dbReference type="InterPro" id="IPR011990">
    <property type="entry name" value="TPR-like_helical_dom_sf"/>
</dbReference>
<dbReference type="SMART" id="SM00028">
    <property type="entry name" value="TPR"/>
    <property type="match status" value="6"/>
</dbReference>
<dbReference type="SMART" id="SM00387">
    <property type="entry name" value="HATPase_c"/>
    <property type="match status" value="1"/>
</dbReference>
<gene>
    <name evidence="8" type="ORF">EV194_11197</name>
</gene>
<keyword evidence="6" id="KW-1133">Transmembrane helix</keyword>
<accession>A0A4R2GFK9</accession>
<evidence type="ECO:0000256" key="1">
    <source>
        <dbReference type="ARBA" id="ARBA00000085"/>
    </source>
</evidence>
<dbReference type="InterPro" id="IPR004358">
    <property type="entry name" value="Sig_transdc_His_kin-like_C"/>
</dbReference>
<dbReference type="SUPFAM" id="SSF47384">
    <property type="entry name" value="Homodimeric domain of signal transducing histidine kinase"/>
    <property type="match status" value="1"/>
</dbReference>
<dbReference type="GO" id="GO:0005886">
    <property type="term" value="C:plasma membrane"/>
    <property type="evidence" value="ECO:0007669"/>
    <property type="project" value="TreeGrafter"/>
</dbReference>
<protein>
    <recommendedName>
        <fullName evidence="2">histidine kinase</fullName>
        <ecNumber evidence="2">2.7.13.3</ecNumber>
    </recommendedName>
</protein>
<dbReference type="PANTHER" id="PTHR43047:SF72">
    <property type="entry name" value="OSMOSENSING HISTIDINE PROTEIN KINASE SLN1"/>
    <property type="match status" value="1"/>
</dbReference>
<name>A0A4R2GFK9_9BACT</name>
<dbReference type="InterPro" id="IPR019734">
    <property type="entry name" value="TPR_rpt"/>
</dbReference>
<dbReference type="PRINTS" id="PR00344">
    <property type="entry name" value="BCTRLSENSOR"/>
</dbReference>
<comment type="caution">
    <text evidence="8">The sequence shown here is derived from an EMBL/GenBank/DDBJ whole genome shotgun (WGS) entry which is preliminary data.</text>
</comment>
<dbReference type="Gene3D" id="1.10.287.130">
    <property type="match status" value="1"/>
</dbReference>
<keyword evidence="3" id="KW-0597">Phosphoprotein</keyword>
<dbReference type="InterPro" id="IPR036890">
    <property type="entry name" value="HATPase_C_sf"/>
</dbReference>
<dbReference type="EC" id="2.7.13.3" evidence="2"/>
<dbReference type="InterPro" id="IPR036097">
    <property type="entry name" value="HisK_dim/P_sf"/>
</dbReference>
<dbReference type="Gene3D" id="3.30.565.10">
    <property type="entry name" value="Histidine kinase-like ATPase, C-terminal domain"/>
    <property type="match status" value="1"/>
</dbReference>
<evidence type="ECO:0000256" key="6">
    <source>
        <dbReference type="SAM" id="Phobius"/>
    </source>
</evidence>
<dbReference type="OrthoDB" id="1116352at2"/>
<dbReference type="GO" id="GO:0009927">
    <property type="term" value="F:histidine phosphotransfer kinase activity"/>
    <property type="evidence" value="ECO:0007669"/>
    <property type="project" value="TreeGrafter"/>
</dbReference>
<dbReference type="InterPro" id="IPR003594">
    <property type="entry name" value="HATPase_dom"/>
</dbReference>
<dbReference type="Gene3D" id="1.25.40.10">
    <property type="entry name" value="Tetratricopeptide repeat domain"/>
    <property type="match status" value="2"/>
</dbReference>
<dbReference type="EMBL" id="SLWK01000011">
    <property type="protein sequence ID" value="TCO06977.1"/>
    <property type="molecule type" value="Genomic_DNA"/>
</dbReference>